<protein>
    <submittedName>
        <fullName evidence="2">Uncharacterized protein</fullName>
    </submittedName>
</protein>
<evidence type="ECO:0000256" key="1">
    <source>
        <dbReference type="SAM" id="MobiDB-lite"/>
    </source>
</evidence>
<dbReference type="PANTHER" id="PTHR38705:SF1">
    <property type="entry name" value="PROTEIN RDS1"/>
    <property type="match status" value="1"/>
</dbReference>
<dbReference type="RefSeq" id="XP_047762305.1">
    <property type="nucleotide sequence ID" value="XM_047904887.1"/>
</dbReference>
<dbReference type="PANTHER" id="PTHR38705">
    <property type="entry name" value="PROTEIN RDS1"/>
    <property type="match status" value="1"/>
</dbReference>
<sequence length="304" mass="32574">MAPVLDIAASLAATIGLLGGDASITVPATATGIATADITTHGPYEGTATTTGAEHASTTLSATISPLPKTATYYNYNGKLQEPEVIPYQPWGGKGYDKTPVYQVESDHDFESLALGIHQELSPTTQINNNDDDDDMVGGSGQNITPNDDNDDDEVGGGDFDIGSGHNITNDDDDEDDTAGPSSAAPLPAPKKKRGRPAGTTKVTRRRPMVASKWWSWSAAKWAAYELNAHLDENATSELREATHVGNIMERPELREARPTLCRRCVGRVAEGDTSDGCWRYSVASRSAVGVRVDAVNRYAWCRH</sequence>
<gene>
    <name evidence="2" type="ORF">CLAFUR5_05739</name>
</gene>
<dbReference type="Proteomes" id="UP000756132">
    <property type="component" value="Chromosome 5"/>
</dbReference>
<dbReference type="GeneID" id="71985617"/>
<reference evidence="2" key="2">
    <citation type="journal article" date="2022" name="Microb. Genom.">
        <title>A chromosome-scale genome assembly of the tomato pathogen Cladosporium fulvum reveals a compartmentalized genome architecture and the presence of a dispensable chromosome.</title>
        <authorList>
            <person name="Zaccaron A.Z."/>
            <person name="Chen L.H."/>
            <person name="Samaras A."/>
            <person name="Stergiopoulos I."/>
        </authorList>
    </citation>
    <scope>NUCLEOTIDE SEQUENCE</scope>
    <source>
        <strain evidence="2">Race5_Kim</strain>
    </source>
</reference>
<dbReference type="KEGG" id="ffu:CLAFUR5_05739"/>
<name>A0A9Q8P963_PASFU</name>
<evidence type="ECO:0000313" key="2">
    <source>
        <dbReference type="EMBL" id="UJO17939.1"/>
    </source>
</evidence>
<proteinExistence type="predicted"/>
<feature type="region of interest" description="Disordered" evidence="1">
    <location>
        <begin position="121"/>
        <end position="205"/>
    </location>
</feature>
<evidence type="ECO:0000313" key="3">
    <source>
        <dbReference type="Proteomes" id="UP000756132"/>
    </source>
</evidence>
<reference evidence="2" key="1">
    <citation type="submission" date="2021-12" db="EMBL/GenBank/DDBJ databases">
        <authorList>
            <person name="Zaccaron A."/>
            <person name="Stergiopoulos I."/>
        </authorList>
    </citation>
    <scope>NUCLEOTIDE SEQUENCE</scope>
    <source>
        <strain evidence="2">Race5_Kim</strain>
    </source>
</reference>
<organism evidence="2 3">
    <name type="scientific">Passalora fulva</name>
    <name type="common">Tomato leaf mold</name>
    <name type="synonym">Cladosporium fulvum</name>
    <dbReference type="NCBI Taxonomy" id="5499"/>
    <lineage>
        <taxon>Eukaryota</taxon>
        <taxon>Fungi</taxon>
        <taxon>Dikarya</taxon>
        <taxon>Ascomycota</taxon>
        <taxon>Pezizomycotina</taxon>
        <taxon>Dothideomycetes</taxon>
        <taxon>Dothideomycetidae</taxon>
        <taxon>Mycosphaerellales</taxon>
        <taxon>Mycosphaerellaceae</taxon>
        <taxon>Fulvia</taxon>
    </lineage>
</organism>
<dbReference type="EMBL" id="CP090167">
    <property type="protein sequence ID" value="UJO17939.1"/>
    <property type="molecule type" value="Genomic_DNA"/>
</dbReference>
<dbReference type="AlphaFoldDB" id="A0A9Q8P963"/>
<accession>A0A9Q8P963</accession>
<keyword evidence="3" id="KW-1185">Reference proteome</keyword>
<dbReference type="InterPro" id="IPR039254">
    <property type="entry name" value="Rds1"/>
</dbReference>